<dbReference type="AlphaFoldDB" id="A0A5A7V5X7"/>
<name>A0A5A7V5X7_CUCMM</name>
<protein>
    <submittedName>
        <fullName evidence="1">Uncharacterized protein</fullName>
    </submittedName>
</protein>
<reference evidence="1 2" key="1">
    <citation type="submission" date="2019-08" db="EMBL/GenBank/DDBJ databases">
        <title>Draft genome sequences of two oriental melons (Cucumis melo L. var makuwa).</title>
        <authorList>
            <person name="Kwon S.-Y."/>
        </authorList>
    </citation>
    <scope>NUCLEOTIDE SEQUENCE [LARGE SCALE GENOMIC DNA]</scope>
    <source>
        <strain evidence="2">cv. SW 3</strain>
        <tissue evidence="1">Leaf</tissue>
    </source>
</reference>
<evidence type="ECO:0000313" key="1">
    <source>
        <dbReference type="EMBL" id="KAA0062347.1"/>
    </source>
</evidence>
<evidence type="ECO:0000313" key="2">
    <source>
        <dbReference type="Proteomes" id="UP000321393"/>
    </source>
</evidence>
<dbReference type="OrthoDB" id="10541980at2759"/>
<accession>A0A5A7V5X7</accession>
<dbReference type="Proteomes" id="UP000321393">
    <property type="component" value="Unassembled WGS sequence"/>
</dbReference>
<dbReference type="EMBL" id="SSTE01004583">
    <property type="protein sequence ID" value="KAA0062347.1"/>
    <property type="molecule type" value="Genomic_DNA"/>
</dbReference>
<organism evidence="1 2">
    <name type="scientific">Cucumis melo var. makuwa</name>
    <name type="common">Oriental melon</name>
    <dbReference type="NCBI Taxonomy" id="1194695"/>
    <lineage>
        <taxon>Eukaryota</taxon>
        <taxon>Viridiplantae</taxon>
        <taxon>Streptophyta</taxon>
        <taxon>Embryophyta</taxon>
        <taxon>Tracheophyta</taxon>
        <taxon>Spermatophyta</taxon>
        <taxon>Magnoliopsida</taxon>
        <taxon>eudicotyledons</taxon>
        <taxon>Gunneridae</taxon>
        <taxon>Pentapetalae</taxon>
        <taxon>rosids</taxon>
        <taxon>fabids</taxon>
        <taxon>Cucurbitales</taxon>
        <taxon>Cucurbitaceae</taxon>
        <taxon>Benincaseae</taxon>
        <taxon>Cucumis</taxon>
    </lineage>
</organism>
<gene>
    <name evidence="1" type="ORF">E6C27_scaffold154G001090</name>
</gene>
<comment type="caution">
    <text evidence="1">The sequence shown here is derived from an EMBL/GenBank/DDBJ whole genome shotgun (WGS) entry which is preliminary data.</text>
</comment>
<proteinExistence type="predicted"/>
<sequence length="114" mass="12627">MLKLDNMILKEDSDPIQQVQDQEHKGAIDTLFTFPSCDTTGSRSREVPSKMCERDQISAGTYVVEQSWGGHSWGSTARKSVMDIRGGNVVYGGADKSIDIPVVARPKLVRERCL</sequence>